<dbReference type="SUPFAM" id="SSF52440">
    <property type="entry name" value="PreATP-grasp domain"/>
    <property type="match status" value="1"/>
</dbReference>
<keyword evidence="7" id="KW-0067">ATP-binding</keyword>
<keyword evidence="8" id="KW-0460">Magnesium</keyword>
<feature type="domain" description="ATP-grasp" evidence="10">
    <location>
        <begin position="101"/>
        <end position="284"/>
    </location>
</feature>
<dbReference type="PANTHER" id="PTHR21621:SF4">
    <property type="entry name" value="GLUTATHIONE SYNTHETASE"/>
    <property type="match status" value="1"/>
</dbReference>
<keyword evidence="3" id="KW-0436">Ligase</keyword>
<name>A0A381X251_9ZZZZ</name>
<dbReference type="Gene3D" id="3.30.470.20">
    <property type="entry name" value="ATP-grasp fold, B domain"/>
    <property type="match status" value="1"/>
</dbReference>
<dbReference type="InterPro" id="IPR004215">
    <property type="entry name" value="GSHS_N"/>
</dbReference>
<dbReference type="InterPro" id="IPR013815">
    <property type="entry name" value="ATP_grasp_subdomain_1"/>
</dbReference>
<dbReference type="GO" id="GO:0005524">
    <property type="term" value="F:ATP binding"/>
    <property type="evidence" value="ECO:0007669"/>
    <property type="project" value="UniProtKB-KW"/>
</dbReference>
<sequence length="285" mass="32410">MMEEISNQEGKVFQCEMKDLRYFEQIVQANIVEIKDPISTPRVFTPIDQSLPLKDFNYVFMRKDPPVDDDFMNALHLLSQAELEGANVINRPAALQKFNEKILALRFSAWMPDTKVICKEDDLKNFKDRHSTIILKPLNGMGGELIYKFEELTSKNFEIFKSLTNNFQTMVMVQNFLPEIYEGDYRVLIIHGEPFPIALARFPQGDSFKANLAAGGKGQSREINSVQRKVGKEVGKLLMQEGVVFAGIDMIGDYLTEINITSPTGAREILVQSKQNPIQQLLQSL</sequence>
<evidence type="ECO:0000313" key="11">
    <source>
        <dbReference type="EMBL" id="SVA58866.1"/>
    </source>
</evidence>
<dbReference type="Pfam" id="PF02951">
    <property type="entry name" value="GSH-S_N"/>
    <property type="match status" value="1"/>
</dbReference>
<evidence type="ECO:0000256" key="1">
    <source>
        <dbReference type="ARBA" id="ARBA00001936"/>
    </source>
</evidence>
<keyword evidence="6" id="KW-0547">Nucleotide-binding</keyword>
<dbReference type="GO" id="GO:0005737">
    <property type="term" value="C:cytoplasm"/>
    <property type="evidence" value="ECO:0007669"/>
    <property type="project" value="TreeGrafter"/>
</dbReference>
<dbReference type="GO" id="GO:0004363">
    <property type="term" value="F:glutathione synthase activity"/>
    <property type="evidence" value="ECO:0007669"/>
    <property type="project" value="InterPro"/>
</dbReference>
<dbReference type="EMBL" id="UINC01013661">
    <property type="protein sequence ID" value="SVA58866.1"/>
    <property type="molecule type" value="Genomic_DNA"/>
</dbReference>
<evidence type="ECO:0000256" key="5">
    <source>
        <dbReference type="ARBA" id="ARBA00022723"/>
    </source>
</evidence>
<evidence type="ECO:0000256" key="3">
    <source>
        <dbReference type="ARBA" id="ARBA00022598"/>
    </source>
</evidence>
<dbReference type="PROSITE" id="PS50975">
    <property type="entry name" value="ATP_GRASP"/>
    <property type="match status" value="1"/>
</dbReference>
<accession>A0A381X251</accession>
<dbReference type="InterPro" id="IPR016185">
    <property type="entry name" value="PreATP-grasp_dom_sf"/>
</dbReference>
<evidence type="ECO:0000256" key="7">
    <source>
        <dbReference type="ARBA" id="ARBA00022840"/>
    </source>
</evidence>
<gene>
    <name evidence="11" type="ORF">METZ01_LOCUS111720</name>
</gene>
<dbReference type="AlphaFoldDB" id="A0A381X251"/>
<comment type="cofactor">
    <cofactor evidence="1">
        <name>Mn(2+)</name>
        <dbReference type="ChEBI" id="CHEBI:29035"/>
    </cofactor>
</comment>
<dbReference type="Gene3D" id="3.30.1490.20">
    <property type="entry name" value="ATP-grasp fold, A domain"/>
    <property type="match status" value="1"/>
</dbReference>
<evidence type="ECO:0000259" key="10">
    <source>
        <dbReference type="PROSITE" id="PS50975"/>
    </source>
</evidence>
<proteinExistence type="inferred from homology"/>
<dbReference type="NCBIfam" id="NF003573">
    <property type="entry name" value="PRK05246.1"/>
    <property type="match status" value="1"/>
</dbReference>
<keyword evidence="4" id="KW-0317">Glutathione biosynthesis</keyword>
<dbReference type="Pfam" id="PF02955">
    <property type="entry name" value="GSH-S_ATP"/>
    <property type="match status" value="1"/>
</dbReference>
<dbReference type="Gene3D" id="3.40.50.20">
    <property type="match status" value="1"/>
</dbReference>
<dbReference type="InterPro" id="IPR011761">
    <property type="entry name" value="ATP-grasp"/>
</dbReference>
<organism evidence="11">
    <name type="scientific">marine metagenome</name>
    <dbReference type="NCBI Taxonomy" id="408172"/>
    <lineage>
        <taxon>unclassified sequences</taxon>
        <taxon>metagenomes</taxon>
        <taxon>ecological metagenomes</taxon>
    </lineage>
</organism>
<dbReference type="HAMAP" id="MF_00162">
    <property type="entry name" value="GSH_S"/>
    <property type="match status" value="1"/>
</dbReference>
<keyword evidence="9" id="KW-0464">Manganese</keyword>
<dbReference type="InterPro" id="IPR004218">
    <property type="entry name" value="GSHS_ATP-bd"/>
</dbReference>
<comment type="cofactor">
    <cofactor evidence="2">
        <name>Mg(2+)</name>
        <dbReference type="ChEBI" id="CHEBI:18420"/>
    </cofactor>
</comment>
<dbReference type="PANTHER" id="PTHR21621">
    <property type="entry name" value="RIBOSOMAL PROTEIN S6 MODIFICATION PROTEIN"/>
    <property type="match status" value="1"/>
</dbReference>
<evidence type="ECO:0000256" key="2">
    <source>
        <dbReference type="ARBA" id="ARBA00001946"/>
    </source>
</evidence>
<protein>
    <recommendedName>
        <fullName evidence="10">ATP-grasp domain-containing protein</fullName>
    </recommendedName>
</protein>
<dbReference type="SUPFAM" id="SSF56059">
    <property type="entry name" value="Glutathione synthetase ATP-binding domain-like"/>
    <property type="match status" value="1"/>
</dbReference>
<evidence type="ECO:0000256" key="4">
    <source>
        <dbReference type="ARBA" id="ARBA00022684"/>
    </source>
</evidence>
<dbReference type="InterPro" id="IPR006284">
    <property type="entry name" value="Glut_synth_pro"/>
</dbReference>
<evidence type="ECO:0000256" key="6">
    <source>
        <dbReference type="ARBA" id="ARBA00022741"/>
    </source>
</evidence>
<reference evidence="11" key="1">
    <citation type="submission" date="2018-05" db="EMBL/GenBank/DDBJ databases">
        <authorList>
            <person name="Lanie J.A."/>
            <person name="Ng W.-L."/>
            <person name="Kazmierczak K.M."/>
            <person name="Andrzejewski T.M."/>
            <person name="Davidsen T.M."/>
            <person name="Wayne K.J."/>
            <person name="Tettelin H."/>
            <person name="Glass J.I."/>
            <person name="Rusch D."/>
            <person name="Podicherti R."/>
            <person name="Tsui H.-C.T."/>
            <person name="Winkler M.E."/>
        </authorList>
    </citation>
    <scope>NUCLEOTIDE SEQUENCE</scope>
</reference>
<evidence type="ECO:0000256" key="8">
    <source>
        <dbReference type="ARBA" id="ARBA00022842"/>
    </source>
</evidence>
<dbReference type="GO" id="GO:0046872">
    <property type="term" value="F:metal ion binding"/>
    <property type="evidence" value="ECO:0007669"/>
    <property type="project" value="UniProtKB-KW"/>
</dbReference>
<evidence type="ECO:0000256" key="9">
    <source>
        <dbReference type="ARBA" id="ARBA00023211"/>
    </source>
</evidence>
<keyword evidence="5" id="KW-0479">Metal-binding</keyword>